<feature type="domain" description="C-type lectin" evidence="4">
    <location>
        <begin position="48"/>
        <end position="173"/>
    </location>
</feature>
<keyword evidence="2" id="KW-1015">Disulfide bond</keyword>
<evidence type="ECO:0000313" key="6">
    <source>
        <dbReference type="RefSeq" id="XP_060051678.1"/>
    </source>
</evidence>
<keyword evidence="5" id="KW-1185">Reference proteome</keyword>
<accession>A0ABM3XS76</accession>
<dbReference type="InterPro" id="IPR018378">
    <property type="entry name" value="C-type_lectin_CS"/>
</dbReference>
<dbReference type="PRINTS" id="PR01504">
    <property type="entry name" value="PNCREATITSAP"/>
</dbReference>
<keyword evidence="3" id="KW-0732">Signal</keyword>
<feature type="chain" id="PRO_5046490125" evidence="3">
    <location>
        <begin position="28"/>
        <end position="176"/>
    </location>
</feature>
<organism evidence="5 6">
    <name type="scientific">Erinaceus europaeus</name>
    <name type="common">Western European hedgehog</name>
    <dbReference type="NCBI Taxonomy" id="9365"/>
    <lineage>
        <taxon>Eukaryota</taxon>
        <taxon>Metazoa</taxon>
        <taxon>Chordata</taxon>
        <taxon>Craniata</taxon>
        <taxon>Vertebrata</taxon>
        <taxon>Euteleostomi</taxon>
        <taxon>Mammalia</taxon>
        <taxon>Eutheria</taxon>
        <taxon>Laurasiatheria</taxon>
        <taxon>Eulipotyphla</taxon>
        <taxon>Erinaceidae</taxon>
        <taxon>Erinaceinae</taxon>
        <taxon>Erinaceus</taxon>
    </lineage>
</organism>
<dbReference type="SUPFAM" id="SSF56436">
    <property type="entry name" value="C-type lectin-like"/>
    <property type="match status" value="1"/>
</dbReference>
<dbReference type="RefSeq" id="XP_060051678.1">
    <property type="nucleotide sequence ID" value="XM_060195695.1"/>
</dbReference>
<gene>
    <name evidence="6" type="primary">LOC103121763</name>
</gene>
<proteinExistence type="predicted"/>
<dbReference type="SMART" id="SM00034">
    <property type="entry name" value="CLECT"/>
    <property type="match status" value="1"/>
</dbReference>
<dbReference type="GeneID" id="103121763"/>
<evidence type="ECO:0000256" key="3">
    <source>
        <dbReference type="SAM" id="SignalP"/>
    </source>
</evidence>
<feature type="signal peptide" evidence="3">
    <location>
        <begin position="1"/>
        <end position="27"/>
    </location>
</feature>
<keyword evidence="1" id="KW-0430">Lectin</keyword>
<dbReference type="Proteomes" id="UP001652624">
    <property type="component" value="Chromosome 8"/>
</dbReference>
<dbReference type="InterPro" id="IPR050111">
    <property type="entry name" value="C-type_lectin/snaclec_domain"/>
</dbReference>
<dbReference type="PROSITE" id="PS00615">
    <property type="entry name" value="C_TYPE_LECTIN_1"/>
    <property type="match status" value="1"/>
</dbReference>
<dbReference type="InterPro" id="IPR016187">
    <property type="entry name" value="CTDL_fold"/>
</dbReference>
<dbReference type="PANTHER" id="PTHR22803">
    <property type="entry name" value="MANNOSE, PHOSPHOLIPASE, LECTIN RECEPTOR RELATED"/>
    <property type="match status" value="1"/>
</dbReference>
<dbReference type="Gene3D" id="3.10.100.10">
    <property type="entry name" value="Mannose-Binding Protein A, subunit A"/>
    <property type="match status" value="1"/>
</dbReference>
<dbReference type="InterPro" id="IPR016186">
    <property type="entry name" value="C-type_lectin-like/link_sf"/>
</dbReference>
<dbReference type="Pfam" id="PF00059">
    <property type="entry name" value="Lectin_C"/>
    <property type="match status" value="1"/>
</dbReference>
<evidence type="ECO:0000256" key="2">
    <source>
        <dbReference type="ARBA" id="ARBA00023157"/>
    </source>
</evidence>
<sequence>MPAVMAFPSVSWMLLFCLVLLCRPAPAEDLQKEVLSPRISCPQGSVAYASHCYALYLTPRSWMDADMDCQKRPSGHLVSVLSGSEGSFVASVINNSLNTYSTIWIGLHDPTEGIQPNGNGWEWSSTDVLNYRAWEKYPPSGSYPGFCGGVTKSSGFKKWKDFNCDLELPYVCKFTD</sequence>
<protein>
    <submittedName>
        <fullName evidence="6">Regenerating islet-derived protein 3-gamma-like</fullName>
    </submittedName>
</protein>
<name>A0ABM3XS76_ERIEU</name>
<reference evidence="6" key="1">
    <citation type="submission" date="2025-08" db="UniProtKB">
        <authorList>
            <consortium name="RefSeq"/>
        </authorList>
    </citation>
    <scope>IDENTIFICATION</scope>
</reference>
<evidence type="ECO:0000313" key="5">
    <source>
        <dbReference type="Proteomes" id="UP001652624"/>
    </source>
</evidence>
<dbReference type="PROSITE" id="PS50041">
    <property type="entry name" value="C_TYPE_LECTIN_2"/>
    <property type="match status" value="1"/>
</dbReference>
<dbReference type="InterPro" id="IPR001304">
    <property type="entry name" value="C-type_lectin-like"/>
</dbReference>
<evidence type="ECO:0000256" key="1">
    <source>
        <dbReference type="ARBA" id="ARBA00022734"/>
    </source>
</evidence>
<evidence type="ECO:0000259" key="4">
    <source>
        <dbReference type="PROSITE" id="PS50041"/>
    </source>
</evidence>